<protein>
    <submittedName>
        <fullName evidence="2">Uncharacterized protein</fullName>
    </submittedName>
</protein>
<dbReference type="InterPro" id="IPR036034">
    <property type="entry name" value="PDZ_sf"/>
</dbReference>
<feature type="region of interest" description="Disordered" evidence="1">
    <location>
        <begin position="269"/>
        <end position="291"/>
    </location>
</feature>
<evidence type="ECO:0000313" key="2">
    <source>
        <dbReference type="EMBL" id="CAD7234348.1"/>
    </source>
</evidence>
<dbReference type="OrthoDB" id="2187496at2759"/>
<dbReference type="Gene3D" id="6.20.370.60">
    <property type="match status" value="1"/>
</dbReference>
<reference evidence="2" key="1">
    <citation type="submission" date="2020-11" db="EMBL/GenBank/DDBJ databases">
        <authorList>
            <person name="Tran Van P."/>
        </authorList>
    </citation>
    <scope>NUCLEOTIDE SEQUENCE</scope>
</reference>
<gene>
    <name evidence="2" type="ORF">CTOB1V02_LOCUS12164</name>
</gene>
<dbReference type="Pfam" id="PF00595">
    <property type="entry name" value="PDZ"/>
    <property type="match status" value="1"/>
</dbReference>
<dbReference type="GO" id="GO:0045197">
    <property type="term" value="P:establishment or maintenance of epithelial cell apical/basal polarity"/>
    <property type="evidence" value="ECO:0007669"/>
    <property type="project" value="TreeGrafter"/>
</dbReference>
<dbReference type="Gene3D" id="2.30.42.10">
    <property type="match status" value="1"/>
</dbReference>
<dbReference type="GO" id="GO:0098887">
    <property type="term" value="P:neurotransmitter receptor transport, endosome to postsynaptic membrane"/>
    <property type="evidence" value="ECO:0007669"/>
    <property type="project" value="TreeGrafter"/>
</dbReference>
<dbReference type="CDD" id="cd06701">
    <property type="entry name" value="PDZ4_Scribble-like"/>
    <property type="match status" value="1"/>
</dbReference>
<dbReference type="GO" id="GO:0016323">
    <property type="term" value="C:basolateral plasma membrane"/>
    <property type="evidence" value="ECO:0007669"/>
    <property type="project" value="TreeGrafter"/>
</dbReference>
<sequence>GDRILCVNGVDLVDADHQTAVTALVTARDVIDLKIRHDPLPSGYKEVIINRDPGEKLGMNIKGGRRGNPGNPLVPGDEGVFISKVNQTGAVIRNGGIKAGMRLIEVNGTPLLGVTHQEAVATLRTAGNNIKLTVCDGYDPGEVEALAALPADGESRRERSDLSTVCVSLMSVRESGRLHSSPFLHFELISTISLTLLQDEQSRLPALDGSPEQEDGDGTVIGQQAEFHAEDELQLAEMSGSRPQSAADTVQAAVDLHNISGENLMSAIASSTDETGKSTPDRVEHSESHMGPMNNKGFLHFELISTISLTLLQDEQSRLPALDGSPEQEDGDGTVIGQQAEFHAEDELQLAEMSGSRPQSAADTVQAAVDLHNISGENLMSAIASSTDETGKSTPDRLLSVVRAADRLGSSPSPPLSDWGGTTAAQKEALKSTTVVLSKHTLENKDGAPLTQPGAFTLNLEREL</sequence>
<proteinExistence type="predicted"/>
<dbReference type="GO" id="GO:0098609">
    <property type="term" value="P:cell-cell adhesion"/>
    <property type="evidence" value="ECO:0007669"/>
    <property type="project" value="TreeGrafter"/>
</dbReference>
<dbReference type="EMBL" id="OB668428">
    <property type="protein sequence ID" value="CAD7234348.1"/>
    <property type="molecule type" value="Genomic_DNA"/>
</dbReference>
<evidence type="ECO:0000256" key="1">
    <source>
        <dbReference type="SAM" id="MobiDB-lite"/>
    </source>
</evidence>
<dbReference type="GO" id="GO:0019901">
    <property type="term" value="F:protein kinase binding"/>
    <property type="evidence" value="ECO:0007669"/>
    <property type="project" value="TreeGrafter"/>
</dbReference>
<dbReference type="SMART" id="SM00228">
    <property type="entry name" value="PDZ"/>
    <property type="match status" value="1"/>
</dbReference>
<name>A0A7R8ZRG3_9CRUS</name>
<dbReference type="InterPro" id="IPR001478">
    <property type="entry name" value="PDZ"/>
</dbReference>
<dbReference type="SUPFAM" id="SSF50156">
    <property type="entry name" value="PDZ domain-like"/>
    <property type="match status" value="2"/>
</dbReference>
<dbReference type="GO" id="GO:0045211">
    <property type="term" value="C:postsynaptic membrane"/>
    <property type="evidence" value="ECO:0007669"/>
    <property type="project" value="TreeGrafter"/>
</dbReference>
<dbReference type="PROSITE" id="PS50106">
    <property type="entry name" value="PDZ"/>
    <property type="match status" value="2"/>
</dbReference>
<dbReference type="GO" id="GO:0098968">
    <property type="term" value="P:neurotransmitter receptor transport postsynaptic membrane to endosome"/>
    <property type="evidence" value="ECO:0007669"/>
    <property type="project" value="TreeGrafter"/>
</dbReference>
<dbReference type="PANTHER" id="PTHR23119">
    <property type="entry name" value="DISCS LARGE"/>
    <property type="match status" value="1"/>
</dbReference>
<accession>A0A7R8ZRG3</accession>
<dbReference type="GO" id="GO:0014069">
    <property type="term" value="C:postsynaptic density"/>
    <property type="evidence" value="ECO:0007669"/>
    <property type="project" value="TreeGrafter"/>
</dbReference>
<dbReference type="GO" id="GO:0043113">
    <property type="term" value="P:receptor clustering"/>
    <property type="evidence" value="ECO:0007669"/>
    <property type="project" value="TreeGrafter"/>
</dbReference>
<feature type="non-terminal residue" evidence="2">
    <location>
        <position position="464"/>
    </location>
</feature>
<dbReference type="GO" id="GO:0005912">
    <property type="term" value="C:adherens junction"/>
    <property type="evidence" value="ECO:0007669"/>
    <property type="project" value="TreeGrafter"/>
</dbReference>
<dbReference type="InterPro" id="IPR050614">
    <property type="entry name" value="Synaptic_Scaffolding_LAP-MAGUK"/>
</dbReference>
<feature type="compositionally biased region" description="Basic and acidic residues" evidence="1">
    <location>
        <begin position="274"/>
        <end position="288"/>
    </location>
</feature>
<dbReference type="PANTHER" id="PTHR23119:SF44">
    <property type="entry name" value="PROTEIN LAP4"/>
    <property type="match status" value="1"/>
</dbReference>
<organism evidence="2">
    <name type="scientific">Cyprideis torosa</name>
    <dbReference type="NCBI Taxonomy" id="163714"/>
    <lineage>
        <taxon>Eukaryota</taxon>
        <taxon>Metazoa</taxon>
        <taxon>Ecdysozoa</taxon>
        <taxon>Arthropoda</taxon>
        <taxon>Crustacea</taxon>
        <taxon>Oligostraca</taxon>
        <taxon>Ostracoda</taxon>
        <taxon>Podocopa</taxon>
        <taxon>Podocopida</taxon>
        <taxon>Cytherocopina</taxon>
        <taxon>Cytheroidea</taxon>
        <taxon>Cytherideidae</taxon>
        <taxon>Cyprideis</taxon>
    </lineage>
</organism>
<dbReference type="AlphaFoldDB" id="A0A7R8ZRG3"/>